<proteinExistence type="evidence at transcript level"/>
<keyword evidence="2" id="KW-0479">Metal-binding</keyword>
<feature type="domain" description="Cation-transporting P-type ATPase C-terminal" evidence="5">
    <location>
        <begin position="1"/>
        <end position="164"/>
    </location>
</feature>
<keyword evidence="4" id="KW-0472">Membrane</keyword>
<organism evidence="6">
    <name type="scientific">Picea sitchensis</name>
    <name type="common">Sitka spruce</name>
    <name type="synonym">Pinus sitchensis</name>
    <dbReference type="NCBI Taxonomy" id="3332"/>
    <lineage>
        <taxon>Eukaryota</taxon>
        <taxon>Viridiplantae</taxon>
        <taxon>Streptophyta</taxon>
        <taxon>Embryophyta</taxon>
        <taxon>Tracheophyta</taxon>
        <taxon>Spermatophyta</taxon>
        <taxon>Pinopsida</taxon>
        <taxon>Pinidae</taxon>
        <taxon>Conifers I</taxon>
        <taxon>Pinales</taxon>
        <taxon>Pinaceae</taxon>
        <taxon>Picea</taxon>
    </lineage>
</organism>
<dbReference type="EMBL" id="BT122710">
    <property type="protein sequence ID" value="ADE76074.1"/>
    <property type="molecule type" value="mRNA"/>
</dbReference>
<evidence type="ECO:0000256" key="2">
    <source>
        <dbReference type="ARBA" id="ARBA00022723"/>
    </source>
</evidence>
<dbReference type="SUPFAM" id="SSF81665">
    <property type="entry name" value="Calcium ATPase, transmembrane domain M"/>
    <property type="match status" value="1"/>
</dbReference>
<evidence type="ECO:0000256" key="1">
    <source>
        <dbReference type="ARBA" id="ARBA00004127"/>
    </source>
</evidence>
<dbReference type="GO" id="GO:0046872">
    <property type="term" value="F:metal ion binding"/>
    <property type="evidence" value="ECO:0007669"/>
    <property type="project" value="UniProtKB-KW"/>
</dbReference>
<dbReference type="AlphaFoldDB" id="D5A955"/>
<dbReference type="GO" id="GO:0012505">
    <property type="term" value="C:endomembrane system"/>
    <property type="evidence" value="ECO:0007669"/>
    <property type="project" value="UniProtKB-SubCell"/>
</dbReference>
<sequence>MDTLGALALATGPPTDQLMRKHPVGRREPLITNIMWRNVIAQALFQVIVLLTLTFKGNDILKLKHYKTGRADLVRNTVIFNAFVFCQIFNEFNSRKPDQKNIFEGLLSSHLFIGIISITLVLQVLIVEFAGKIASTTPLDWEKWIVCIVIGFISWPLAAIAKFIPVPEKPFLDYCYCSPRKSTSGHGSSSHRKAEVD</sequence>
<dbReference type="Pfam" id="PF00689">
    <property type="entry name" value="Cation_ATPase_C"/>
    <property type="match status" value="1"/>
</dbReference>
<dbReference type="InterPro" id="IPR023298">
    <property type="entry name" value="ATPase_P-typ_TM_dom_sf"/>
</dbReference>
<comment type="subcellular location">
    <subcellularLocation>
        <location evidence="1">Endomembrane system</location>
        <topology evidence="1">Multi-pass membrane protein</topology>
    </subcellularLocation>
</comment>
<dbReference type="GO" id="GO:0005388">
    <property type="term" value="F:P-type calcium transporter activity"/>
    <property type="evidence" value="ECO:0007669"/>
    <property type="project" value="TreeGrafter"/>
</dbReference>
<keyword evidence="4" id="KW-1133">Transmembrane helix</keyword>
<dbReference type="GO" id="GO:0005886">
    <property type="term" value="C:plasma membrane"/>
    <property type="evidence" value="ECO:0007669"/>
    <property type="project" value="TreeGrafter"/>
</dbReference>
<keyword evidence="4" id="KW-0812">Transmembrane</keyword>
<feature type="transmembrane region" description="Helical" evidence="4">
    <location>
        <begin position="110"/>
        <end position="131"/>
    </location>
</feature>
<dbReference type="PANTHER" id="PTHR24093:SF369">
    <property type="entry name" value="CALCIUM-TRANSPORTING ATPASE"/>
    <property type="match status" value="1"/>
</dbReference>
<evidence type="ECO:0000259" key="5">
    <source>
        <dbReference type="Pfam" id="PF00689"/>
    </source>
</evidence>
<dbReference type="InterPro" id="IPR006068">
    <property type="entry name" value="ATPase_P-typ_cation-transptr_C"/>
</dbReference>
<evidence type="ECO:0000256" key="3">
    <source>
        <dbReference type="ARBA" id="ARBA00022842"/>
    </source>
</evidence>
<dbReference type="Gene3D" id="1.20.1110.10">
    <property type="entry name" value="Calcium-transporting ATPase, transmembrane domain"/>
    <property type="match status" value="1"/>
</dbReference>
<evidence type="ECO:0000313" key="6">
    <source>
        <dbReference type="EMBL" id="ADE76074.1"/>
    </source>
</evidence>
<evidence type="ECO:0000256" key="4">
    <source>
        <dbReference type="SAM" id="Phobius"/>
    </source>
</evidence>
<accession>D5A955</accession>
<reference evidence="6" key="1">
    <citation type="submission" date="2010-04" db="EMBL/GenBank/DDBJ databases">
        <authorList>
            <person name="Reid K.E."/>
            <person name="Liao N."/>
            <person name="Chan S."/>
            <person name="Docking R."/>
            <person name="Taylor G."/>
            <person name="Moore R."/>
            <person name="Mayo M."/>
            <person name="Munro S."/>
            <person name="King J."/>
            <person name="Yanchuk A."/>
            <person name="Holt R."/>
            <person name="Jones S."/>
            <person name="Marra M."/>
            <person name="Ritland C.E."/>
            <person name="Ritland K."/>
            <person name="Bohlmann J."/>
        </authorList>
    </citation>
    <scope>NUCLEOTIDE SEQUENCE</scope>
    <source>
        <tissue evidence="6">Buds collected with no treatment. Collection October 2007</tissue>
    </source>
</reference>
<feature type="transmembrane region" description="Helical" evidence="4">
    <location>
        <begin position="143"/>
        <end position="164"/>
    </location>
</feature>
<keyword evidence="3" id="KW-0460">Magnesium</keyword>
<protein>
    <recommendedName>
        <fullName evidence="5">Cation-transporting P-type ATPase C-terminal domain-containing protein</fullName>
    </recommendedName>
</protein>
<name>D5A955_PICSI</name>
<dbReference type="PANTHER" id="PTHR24093">
    <property type="entry name" value="CATION TRANSPORTING ATPASE"/>
    <property type="match status" value="1"/>
</dbReference>